<accession>A0A382R3N7</accession>
<name>A0A382R3N7_9ZZZZ</name>
<sequence length="40" mass="4444">MLTTVIGAYPKPDYLKITDWFNANGGTDTADPTKHYAQEV</sequence>
<organism evidence="1">
    <name type="scientific">marine metagenome</name>
    <dbReference type="NCBI Taxonomy" id="408172"/>
    <lineage>
        <taxon>unclassified sequences</taxon>
        <taxon>metagenomes</taxon>
        <taxon>ecological metagenomes</taxon>
    </lineage>
</organism>
<dbReference type="AlphaFoldDB" id="A0A382R3N7"/>
<dbReference type="EMBL" id="UINC01118869">
    <property type="protein sequence ID" value="SVC92286.1"/>
    <property type="molecule type" value="Genomic_DNA"/>
</dbReference>
<gene>
    <name evidence="1" type="ORF">METZ01_LOCUS345140</name>
</gene>
<proteinExistence type="predicted"/>
<protein>
    <submittedName>
        <fullName evidence="1">Uncharacterized protein</fullName>
    </submittedName>
</protein>
<feature type="non-terminal residue" evidence="1">
    <location>
        <position position="1"/>
    </location>
</feature>
<evidence type="ECO:0000313" key="1">
    <source>
        <dbReference type="EMBL" id="SVC92286.1"/>
    </source>
</evidence>
<reference evidence="1" key="1">
    <citation type="submission" date="2018-05" db="EMBL/GenBank/DDBJ databases">
        <authorList>
            <person name="Lanie J.A."/>
            <person name="Ng W.-L."/>
            <person name="Kazmierczak K.M."/>
            <person name="Andrzejewski T.M."/>
            <person name="Davidsen T.M."/>
            <person name="Wayne K.J."/>
            <person name="Tettelin H."/>
            <person name="Glass J.I."/>
            <person name="Rusch D."/>
            <person name="Podicherti R."/>
            <person name="Tsui H.-C.T."/>
            <person name="Winkler M.E."/>
        </authorList>
    </citation>
    <scope>NUCLEOTIDE SEQUENCE</scope>
</reference>
<feature type="non-terminal residue" evidence="1">
    <location>
        <position position="40"/>
    </location>
</feature>